<sequence length="64" mass="7162">MPTKAHVMLFDVRRHSSHGSDWRRHPQQAGMVSCKCSTRILISTAYKGERYASDCCSSGIEFGS</sequence>
<reference evidence="2" key="2">
    <citation type="submission" date="2015-01" db="EMBL/GenBank/DDBJ databases">
        <title>Evolutionary Origins and Diversification of the Mycorrhizal Mutualists.</title>
        <authorList>
            <consortium name="DOE Joint Genome Institute"/>
            <consortium name="Mycorrhizal Genomics Consortium"/>
            <person name="Kohler A."/>
            <person name="Kuo A."/>
            <person name="Nagy L.G."/>
            <person name="Floudas D."/>
            <person name="Copeland A."/>
            <person name="Barry K.W."/>
            <person name="Cichocki N."/>
            <person name="Veneault-Fourrey C."/>
            <person name="LaButti K."/>
            <person name="Lindquist E.A."/>
            <person name="Lipzen A."/>
            <person name="Lundell T."/>
            <person name="Morin E."/>
            <person name="Murat C."/>
            <person name="Riley R."/>
            <person name="Ohm R."/>
            <person name="Sun H."/>
            <person name="Tunlid A."/>
            <person name="Henrissat B."/>
            <person name="Grigoriev I.V."/>
            <person name="Hibbett D.S."/>
            <person name="Martin F."/>
        </authorList>
    </citation>
    <scope>NUCLEOTIDE SEQUENCE [LARGE SCALE GENOMIC DNA]</scope>
    <source>
        <strain evidence="2">UH-Slu-Lm8-n1</strain>
    </source>
</reference>
<reference evidence="1 2" key="1">
    <citation type="submission" date="2014-04" db="EMBL/GenBank/DDBJ databases">
        <authorList>
            <consortium name="DOE Joint Genome Institute"/>
            <person name="Kuo A."/>
            <person name="Ruytinx J."/>
            <person name="Rineau F."/>
            <person name="Colpaert J."/>
            <person name="Kohler A."/>
            <person name="Nagy L.G."/>
            <person name="Floudas D."/>
            <person name="Copeland A."/>
            <person name="Barry K.W."/>
            <person name="Cichocki N."/>
            <person name="Veneault-Fourrey C."/>
            <person name="LaButti K."/>
            <person name="Lindquist E.A."/>
            <person name="Lipzen A."/>
            <person name="Lundell T."/>
            <person name="Morin E."/>
            <person name="Murat C."/>
            <person name="Sun H."/>
            <person name="Tunlid A."/>
            <person name="Henrissat B."/>
            <person name="Grigoriev I.V."/>
            <person name="Hibbett D.S."/>
            <person name="Martin F."/>
            <person name="Nordberg H.P."/>
            <person name="Cantor M.N."/>
            <person name="Hua S.X."/>
        </authorList>
    </citation>
    <scope>NUCLEOTIDE SEQUENCE [LARGE SCALE GENOMIC DNA]</scope>
    <source>
        <strain evidence="1 2">UH-Slu-Lm8-n1</strain>
    </source>
</reference>
<dbReference type="InParanoid" id="A0A0C9ZAN4"/>
<gene>
    <name evidence="1" type="ORF">CY34DRAFT_812818</name>
</gene>
<name>A0A0C9ZAN4_9AGAM</name>
<dbReference type="Proteomes" id="UP000054485">
    <property type="component" value="Unassembled WGS sequence"/>
</dbReference>
<dbReference type="EMBL" id="KN835731">
    <property type="protein sequence ID" value="KIK34590.1"/>
    <property type="molecule type" value="Genomic_DNA"/>
</dbReference>
<organism evidence="1 2">
    <name type="scientific">Suillus luteus UH-Slu-Lm8-n1</name>
    <dbReference type="NCBI Taxonomy" id="930992"/>
    <lineage>
        <taxon>Eukaryota</taxon>
        <taxon>Fungi</taxon>
        <taxon>Dikarya</taxon>
        <taxon>Basidiomycota</taxon>
        <taxon>Agaricomycotina</taxon>
        <taxon>Agaricomycetes</taxon>
        <taxon>Agaricomycetidae</taxon>
        <taxon>Boletales</taxon>
        <taxon>Suillineae</taxon>
        <taxon>Suillaceae</taxon>
        <taxon>Suillus</taxon>
    </lineage>
</organism>
<dbReference type="HOGENOM" id="CLU_2869174_0_0_1"/>
<protein>
    <submittedName>
        <fullName evidence="1">Uncharacterized protein</fullName>
    </submittedName>
</protein>
<keyword evidence="2" id="KW-1185">Reference proteome</keyword>
<evidence type="ECO:0000313" key="2">
    <source>
        <dbReference type="Proteomes" id="UP000054485"/>
    </source>
</evidence>
<accession>A0A0C9ZAN4</accession>
<proteinExistence type="predicted"/>
<dbReference type="AlphaFoldDB" id="A0A0C9ZAN4"/>
<evidence type="ECO:0000313" key="1">
    <source>
        <dbReference type="EMBL" id="KIK34590.1"/>
    </source>
</evidence>